<reference evidence="1 2" key="2">
    <citation type="submission" date="2012-02" db="EMBL/GenBank/DDBJ databases">
        <title>Improved High-Quality Draft sequence of Desulfobacter postgatei 2ac9.</title>
        <authorList>
            <consortium name="US DOE Joint Genome Institute"/>
            <person name="Lucas S."/>
            <person name="Han J."/>
            <person name="Lapidus A."/>
            <person name="Cheng J.-F."/>
            <person name="Goodwin L."/>
            <person name="Pitluck S."/>
            <person name="Peters L."/>
            <person name="Ovchinnikova G."/>
            <person name="Held B."/>
            <person name="Detter J.C."/>
            <person name="Han C."/>
            <person name="Tapia R."/>
            <person name="Land M."/>
            <person name="Hauser L."/>
            <person name="Kyrpides N."/>
            <person name="Ivanova N."/>
            <person name="Pagani I."/>
            <person name="Orellana R."/>
            <person name="Lovley D."/>
            <person name="Woyke T."/>
        </authorList>
    </citation>
    <scope>NUCLEOTIDE SEQUENCE [LARGE SCALE GENOMIC DNA]</scope>
    <source>
        <strain evidence="1 2">2ac9</strain>
    </source>
</reference>
<evidence type="ECO:0000313" key="2">
    <source>
        <dbReference type="Proteomes" id="UP000005778"/>
    </source>
</evidence>
<accession>I5B3Z9</accession>
<dbReference type="EMBL" id="CM001488">
    <property type="protein sequence ID" value="EIM64212.1"/>
    <property type="molecule type" value="Genomic_DNA"/>
</dbReference>
<dbReference type="PANTHER" id="PTHR11669">
    <property type="entry name" value="REPLICATION FACTOR C / DNA POLYMERASE III GAMMA-TAU SUBUNIT"/>
    <property type="match status" value="1"/>
</dbReference>
<dbReference type="NCBIfam" id="TIGR00678">
    <property type="entry name" value="holB"/>
    <property type="match status" value="1"/>
</dbReference>
<dbReference type="SUPFAM" id="SSF52540">
    <property type="entry name" value="P-loop containing nucleoside triphosphate hydrolases"/>
    <property type="match status" value="1"/>
</dbReference>
<dbReference type="GO" id="GO:0006261">
    <property type="term" value="P:DNA-templated DNA replication"/>
    <property type="evidence" value="ECO:0007669"/>
    <property type="project" value="TreeGrafter"/>
</dbReference>
<organism evidence="1 2">
    <name type="scientific">Desulfobacter postgatei 2ac9</name>
    <dbReference type="NCBI Taxonomy" id="879212"/>
    <lineage>
        <taxon>Bacteria</taxon>
        <taxon>Pseudomonadati</taxon>
        <taxon>Thermodesulfobacteriota</taxon>
        <taxon>Desulfobacteria</taxon>
        <taxon>Desulfobacterales</taxon>
        <taxon>Desulfobacteraceae</taxon>
        <taxon>Desulfobacter</taxon>
    </lineage>
</organism>
<dbReference type="eggNOG" id="COG0470">
    <property type="taxonomic scope" value="Bacteria"/>
</dbReference>
<name>I5B3Z9_9BACT</name>
<keyword evidence="2" id="KW-1185">Reference proteome</keyword>
<dbReference type="GO" id="GO:0003887">
    <property type="term" value="F:DNA-directed DNA polymerase activity"/>
    <property type="evidence" value="ECO:0007669"/>
    <property type="project" value="InterPro"/>
</dbReference>
<protein>
    <submittedName>
        <fullName evidence="1">DNA polymerase III, delta'' subunit</fullName>
    </submittedName>
</protein>
<dbReference type="OrthoDB" id="9810148at2"/>
<sequence>MPLAPSETKPETLPSYLPLSELTYIVQTGRIPNALLFHGPRGTGKKQAALFFAQACNCRANSGRPCNTCVSCKKISAGVHPDMIFLGPADNKKIITISQIREIGGIIASRANEAAFRMVCICHADLMNPQAQNALLKMLEEPPRRTFFILAVERTAPLLPTILSRCRRIDFQPLADHEIKTILCTQYGLDPETAHIISGTAGSDLDQALRLSGLNKGNAPDHKSLRAWLIKEICGFLTTPKHQSGFKGLDLSRLLSARPEYIHDAMAVIRTVFRDFCILKYMPDKIVNLDFLSVFKDISKVHSYSRILTWITLFHETEKRLESNSGTRLTLDRFFLSLSLFE</sequence>
<dbReference type="AlphaFoldDB" id="I5B3Z9"/>
<gene>
    <name evidence="1" type="ORF">DespoDRAFT_02347</name>
</gene>
<dbReference type="InterPro" id="IPR004622">
    <property type="entry name" value="DNA_pol_HolB"/>
</dbReference>
<dbReference type="HOGENOM" id="CLU_006229_4_0_7"/>
<dbReference type="STRING" id="879212.DespoDRAFT_02347"/>
<dbReference type="PANTHER" id="PTHR11669:SF8">
    <property type="entry name" value="DNA POLYMERASE III SUBUNIT DELTA"/>
    <property type="match status" value="1"/>
</dbReference>
<proteinExistence type="predicted"/>
<dbReference type="InterPro" id="IPR027417">
    <property type="entry name" value="P-loop_NTPase"/>
</dbReference>
<dbReference type="GO" id="GO:0008408">
    <property type="term" value="F:3'-5' exonuclease activity"/>
    <property type="evidence" value="ECO:0007669"/>
    <property type="project" value="InterPro"/>
</dbReference>
<dbReference type="Gene3D" id="3.40.50.300">
    <property type="entry name" value="P-loop containing nucleotide triphosphate hydrolases"/>
    <property type="match status" value="1"/>
</dbReference>
<dbReference type="Proteomes" id="UP000005778">
    <property type="component" value="Chromosome"/>
</dbReference>
<dbReference type="Pfam" id="PF13177">
    <property type="entry name" value="DNA_pol3_delta2"/>
    <property type="match status" value="1"/>
</dbReference>
<reference evidence="1 2" key="1">
    <citation type="submission" date="2011-09" db="EMBL/GenBank/DDBJ databases">
        <authorList>
            <consortium name="US DOE Joint Genome Institute (JGI-PGF)"/>
            <person name="Lucas S."/>
            <person name="Han J."/>
            <person name="Lapidus A."/>
            <person name="Cheng J.-F."/>
            <person name="Goodwin L."/>
            <person name="Pitluck S."/>
            <person name="Peters L."/>
            <person name="Land M.L."/>
            <person name="Hauser L."/>
            <person name="Orellana R."/>
            <person name="Lovley D."/>
            <person name="Woyke T.J."/>
        </authorList>
    </citation>
    <scope>NUCLEOTIDE SEQUENCE [LARGE SCALE GENOMIC DNA]</scope>
    <source>
        <strain evidence="1 2">2ac9</strain>
    </source>
</reference>
<dbReference type="InterPro" id="IPR050238">
    <property type="entry name" value="DNA_Rep/Repair_Clamp_Loader"/>
</dbReference>
<evidence type="ECO:0000313" key="1">
    <source>
        <dbReference type="EMBL" id="EIM64212.1"/>
    </source>
</evidence>
<dbReference type="RefSeq" id="WP_004073685.1">
    <property type="nucleotide sequence ID" value="NZ_CM001488.1"/>
</dbReference>